<dbReference type="EMBL" id="MIPY01000022">
    <property type="protein sequence ID" value="OES28504.1"/>
    <property type="molecule type" value="Genomic_DNA"/>
</dbReference>
<keyword evidence="2" id="KW-1185">Reference proteome</keyword>
<gene>
    <name evidence="1" type="ORF">BFV95_3471</name>
</gene>
<accession>A0AB36FRC3</accession>
<evidence type="ECO:0000313" key="2">
    <source>
        <dbReference type="Proteomes" id="UP000095392"/>
    </source>
</evidence>
<evidence type="ECO:0000313" key="1">
    <source>
        <dbReference type="EMBL" id="OES28504.1"/>
    </source>
</evidence>
<protein>
    <submittedName>
        <fullName evidence="1">Uncharacterized protein</fullName>
    </submittedName>
</protein>
<dbReference type="Proteomes" id="UP000095392">
    <property type="component" value="Unassembled WGS sequence"/>
</dbReference>
<dbReference type="AlphaFoldDB" id="A0AB36FRC3"/>
<comment type="caution">
    <text evidence="1">The sequence shown here is derived from an EMBL/GenBank/DDBJ whole genome shotgun (WGS) entry which is preliminary data.</text>
</comment>
<organism evidence="1 2">
    <name type="scientific">Alteromonas macleodii</name>
    <name type="common">Pseudoalteromonas macleodii</name>
    <dbReference type="NCBI Taxonomy" id="28108"/>
    <lineage>
        <taxon>Bacteria</taxon>
        <taxon>Pseudomonadati</taxon>
        <taxon>Pseudomonadota</taxon>
        <taxon>Gammaproteobacteria</taxon>
        <taxon>Alteromonadales</taxon>
        <taxon>Alteromonadaceae</taxon>
        <taxon>Alteromonas/Salinimonas group</taxon>
        <taxon>Alteromonas</taxon>
    </lineage>
</organism>
<sequence length="55" mass="6112">MATIAVNAEYATNKTNNSIFINNIVANGFCRQDVSRIWGYSTMNLCDSSYTLKGE</sequence>
<proteinExistence type="predicted"/>
<name>A0AB36FRC3_ALTMA</name>
<reference evidence="1 2" key="1">
    <citation type="submission" date="2016-09" db="EMBL/GenBank/DDBJ databases">
        <title>Draft Genome Sequence of four Alteromonas macleodii strains isolated from copper coupons and grown long-term at elevated copper levels.</title>
        <authorList>
            <person name="Cusick K."/>
            <person name="Dale J."/>
            <person name="Little B."/>
            <person name="Biffinger J."/>
        </authorList>
    </citation>
    <scope>NUCLEOTIDE SEQUENCE [LARGE SCALE GENOMIC DNA]</scope>
    <source>
        <strain evidence="1 2">KCP01</strain>
    </source>
</reference>